<evidence type="ECO:0000256" key="1">
    <source>
        <dbReference type="ARBA" id="ARBA00022723"/>
    </source>
</evidence>
<dbReference type="PANTHER" id="PTHR12197">
    <property type="entry name" value="HISTONE-LYSINE N-METHYLTRANSFERASE SMYD"/>
    <property type="match status" value="1"/>
</dbReference>
<dbReference type="Gene3D" id="2.170.270.10">
    <property type="entry name" value="SET domain"/>
    <property type="match status" value="1"/>
</dbReference>
<dbReference type="Gene3D" id="1.10.220.160">
    <property type="match status" value="1"/>
</dbReference>
<dbReference type="EMBL" id="CP031387">
    <property type="protein sequence ID" value="QPH00146.1"/>
    <property type="molecule type" value="Genomic_DNA"/>
</dbReference>
<feature type="domain" description="Cytochrome c" evidence="9">
    <location>
        <begin position="37"/>
        <end position="184"/>
    </location>
</feature>
<gene>
    <name evidence="10" type="ORF">C2857_003415</name>
</gene>
<dbReference type="Pfam" id="PF00856">
    <property type="entry name" value="SET"/>
    <property type="match status" value="1"/>
</dbReference>
<keyword evidence="11" id="KW-1185">Reference proteome</keyword>
<keyword evidence="1 6" id="KW-0479">Metal-binding</keyword>
<dbReference type="Proteomes" id="UP000594364">
    <property type="component" value="Chromosome 3"/>
</dbReference>
<accession>A0A7S9KS19</accession>
<dbReference type="OrthoDB" id="265717at2759"/>
<evidence type="ECO:0000256" key="3">
    <source>
        <dbReference type="ARBA" id="ARBA00022833"/>
    </source>
</evidence>
<organism evidence="10 11">
    <name type="scientific">Epichloe festucae (strain Fl1)</name>
    <dbReference type="NCBI Taxonomy" id="877507"/>
    <lineage>
        <taxon>Eukaryota</taxon>
        <taxon>Fungi</taxon>
        <taxon>Dikarya</taxon>
        <taxon>Ascomycota</taxon>
        <taxon>Pezizomycotina</taxon>
        <taxon>Sordariomycetes</taxon>
        <taxon>Hypocreomycetidae</taxon>
        <taxon>Hypocreales</taxon>
        <taxon>Clavicipitaceae</taxon>
        <taxon>Epichloe</taxon>
    </lineage>
</organism>
<evidence type="ECO:0000256" key="5">
    <source>
        <dbReference type="PROSITE-ProRule" id="PRU00134"/>
    </source>
</evidence>
<sequence length="547" mass="60203">MGAARTQNADETHERNMSSTIETRNHASRRRALHASQSFRTGQTIHTFTKPLILHPTLAHLGSICTHCLRPGSPRACSRCHAAYYCDAACQKAGWTAVHSKECKPLRTRKSGAELPTPVRALLQALLSEDIRDGLAGLEGNLEARRGHKGWADLEMMAMAACAFAGKQSEEDMKEAVELLCKIQTNAFHRFDADLADQVGIFLEPTLAMSNHSCIPNATVLFMGRKAVLRAERPVRAGDEIEISYTDYTNPVSQREMALEEYGFLCRCPRCADDLNVYQVCAQSANMMALNTSSVVGSNASGLQHHPGATDPLKIQVAAKYCTEPDAQVSGLSPEAKRVLSVFLAGYRPLVENDLWAVSPVPQILTEVSLFYTREQMYTYAVVVAALVAVECDPYRYPAPFHVVRLKNLLMVVKLLVLTAESSAALRASLRGMAAKAGLETNILETLADIDQVSLSQMLLIVVLNASPKGCLDEWNLSVQARELHDDIMGLDGRQKELSLVDAWRNDPESESSRLFFEYAVVQQMGALASLGKRVIRMDWGHVSDQS</sequence>
<evidence type="ECO:0000313" key="11">
    <source>
        <dbReference type="Proteomes" id="UP000594364"/>
    </source>
</evidence>
<keyword evidence="2 5" id="KW-0863">Zinc-finger</keyword>
<keyword evidence="6" id="KW-0349">Heme</keyword>
<reference evidence="10 11" key="1">
    <citation type="journal article" date="2018" name="PLoS Genet.">
        <title>Repeat elements organise 3D genome structure and mediate transcription in the filamentous fungus Epichloe festucae.</title>
        <authorList>
            <person name="Winter D.J."/>
            <person name="Ganley A.R.D."/>
            <person name="Young C.A."/>
            <person name="Liachko I."/>
            <person name="Schardl C.L."/>
            <person name="Dupont P.Y."/>
            <person name="Berry D."/>
            <person name="Ram A."/>
            <person name="Scott B."/>
            <person name="Cox M.P."/>
        </authorList>
    </citation>
    <scope>NUCLEOTIDE SEQUENCE [LARGE SCALE GENOMIC DNA]</scope>
    <source>
        <strain evidence="10 11">Fl1</strain>
    </source>
</reference>
<dbReference type="Gene3D" id="6.10.140.2220">
    <property type="match status" value="1"/>
</dbReference>
<evidence type="ECO:0000259" key="9">
    <source>
        <dbReference type="PROSITE" id="PS51007"/>
    </source>
</evidence>
<keyword evidence="4 6" id="KW-0408">Iron</keyword>
<dbReference type="InterPro" id="IPR001214">
    <property type="entry name" value="SET_dom"/>
</dbReference>
<dbReference type="GO" id="GO:0005634">
    <property type="term" value="C:nucleus"/>
    <property type="evidence" value="ECO:0007669"/>
    <property type="project" value="TreeGrafter"/>
</dbReference>
<dbReference type="GO" id="GO:0009055">
    <property type="term" value="F:electron transfer activity"/>
    <property type="evidence" value="ECO:0007669"/>
    <property type="project" value="InterPro"/>
</dbReference>
<dbReference type="AlphaFoldDB" id="A0A7S9KS19"/>
<dbReference type="InterPro" id="IPR050869">
    <property type="entry name" value="H3K4_H4K5_MeTrfase"/>
</dbReference>
<evidence type="ECO:0000259" key="8">
    <source>
        <dbReference type="PROSITE" id="PS50865"/>
    </source>
</evidence>
<dbReference type="PROSITE" id="PS50865">
    <property type="entry name" value="ZF_MYND_2"/>
    <property type="match status" value="1"/>
</dbReference>
<evidence type="ECO:0000256" key="2">
    <source>
        <dbReference type="ARBA" id="ARBA00022771"/>
    </source>
</evidence>
<keyword evidence="3" id="KW-0862">Zinc</keyword>
<dbReference type="SUPFAM" id="SSF82199">
    <property type="entry name" value="SET domain"/>
    <property type="match status" value="1"/>
</dbReference>
<evidence type="ECO:0000313" key="10">
    <source>
        <dbReference type="EMBL" id="QPH00146.1"/>
    </source>
</evidence>
<feature type="region of interest" description="Disordered" evidence="7">
    <location>
        <begin position="1"/>
        <end position="38"/>
    </location>
</feature>
<evidence type="ECO:0000256" key="4">
    <source>
        <dbReference type="ARBA" id="ARBA00023004"/>
    </source>
</evidence>
<dbReference type="GO" id="GO:0008270">
    <property type="term" value="F:zinc ion binding"/>
    <property type="evidence" value="ECO:0007669"/>
    <property type="project" value="UniProtKB-KW"/>
</dbReference>
<feature type="domain" description="MYND-type" evidence="8">
    <location>
        <begin position="65"/>
        <end position="103"/>
    </location>
</feature>
<proteinExistence type="predicted"/>
<protein>
    <recommendedName>
        <fullName evidence="12">Suppressor of anucleate metulae protein B</fullName>
    </recommendedName>
</protein>
<name>A0A7S9KS19_EPIFF</name>
<dbReference type="InterPro" id="IPR046341">
    <property type="entry name" value="SET_dom_sf"/>
</dbReference>
<dbReference type="GO" id="GO:0020037">
    <property type="term" value="F:heme binding"/>
    <property type="evidence" value="ECO:0007669"/>
    <property type="project" value="InterPro"/>
</dbReference>
<dbReference type="InterPro" id="IPR009056">
    <property type="entry name" value="Cyt_c-like_dom"/>
</dbReference>
<dbReference type="CDD" id="cd20071">
    <property type="entry name" value="SET_SMYD"/>
    <property type="match status" value="1"/>
</dbReference>
<evidence type="ECO:0000256" key="7">
    <source>
        <dbReference type="SAM" id="MobiDB-lite"/>
    </source>
</evidence>
<evidence type="ECO:0008006" key="12">
    <source>
        <dbReference type="Google" id="ProtNLM"/>
    </source>
</evidence>
<evidence type="ECO:0000256" key="6">
    <source>
        <dbReference type="PROSITE-ProRule" id="PRU00433"/>
    </source>
</evidence>
<dbReference type="InterPro" id="IPR002893">
    <property type="entry name" value="Znf_MYND"/>
</dbReference>
<dbReference type="Pfam" id="PF01753">
    <property type="entry name" value="zf-MYND"/>
    <property type="match status" value="1"/>
</dbReference>
<dbReference type="PROSITE" id="PS51007">
    <property type="entry name" value="CYTC"/>
    <property type="match status" value="1"/>
</dbReference>
<dbReference type="PANTHER" id="PTHR12197:SF251">
    <property type="entry name" value="EG:BACR7C10.4 PROTEIN"/>
    <property type="match status" value="1"/>
</dbReference>